<dbReference type="GO" id="GO:0005634">
    <property type="term" value="C:nucleus"/>
    <property type="evidence" value="ECO:0007669"/>
    <property type="project" value="UniProtKB-SubCell"/>
</dbReference>
<accession>A0A059F1D9</accession>
<comment type="subcellular location">
    <subcellularLocation>
        <location evidence="1">Nucleus</location>
    </subcellularLocation>
</comment>
<dbReference type="Gene3D" id="2.60.40.1490">
    <property type="entry name" value="Histone chaperone ASF1-like"/>
    <property type="match status" value="1"/>
</dbReference>
<evidence type="ECO:0000256" key="4">
    <source>
        <dbReference type="ARBA" id="ARBA00023163"/>
    </source>
</evidence>
<organism evidence="8 9">
    <name type="scientific">Anncaliia algerae PRA339</name>
    <dbReference type="NCBI Taxonomy" id="1288291"/>
    <lineage>
        <taxon>Eukaryota</taxon>
        <taxon>Fungi</taxon>
        <taxon>Fungi incertae sedis</taxon>
        <taxon>Microsporidia</taxon>
        <taxon>Tubulinosematoidea</taxon>
        <taxon>Tubulinosematidae</taxon>
        <taxon>Anncaliia</taxon>
    </lineage>
</organism>
<gene>
    <name evidence="8" type="ORF">H312_01585</name>
</gene>
<dbReference type="Proteomes" id="UP000030655">
    <property type="component" value="Unassembled WGS sequence"/>
</dbReference>
<proteinExistence type="inferred from homology"/>
<dbReference type="PANTHER" id="PTHR12040">
    <property type="entry name" value="ANTI-SILENCING PROTEIN 1"/>
    <property type="match status" value="1"/>
</dbReference>
<dbReference type="SUPFAM" id="SSF101546">
    <property type="entry name" value="ASF1-like"/>
    <property type="match status" value="1"/>
</dbReference>
<dbReference type="OrthoDB" id="29755at2759"/>
<keyword evidence="9" id="KW-1185">Reference proteome</keyword>
<keyword evidence="3" id="KW-0805">Transcription regulation</keyword>
<reference evidence="9" key="1">
    <citation type="submission" date="2013-02" db="EMBL/GenBank/DDBJ databases">
        <authorList>
            <consortium name="The Broad Institute Genome Sequencing Platform"/>
            <person name="Cuomo C."/>
            <person name="Becnel J."/>
            <person name="Sanscrainte N."/>
            <person name="Walker B."/>
            <person name="Young S.K."/>
            <person name="Zeng Q."/>
            <person name="Gargeya S."/>
            <person name="Fitzgerald M."/>
            <person name="Haas B."/>
            <person name="Abouelleil A."/>
            <person name="Alvarado L."/>
            <person name="Arachchi H.M."/>
            <person name="Berlin A.M."/>
            <person name="Chapman S.B."/>
            <person name="Dewar J."/>
            <person name="Goldberg J."/>
            <person name="Griggs A."/>
            <person name="Gujja S."/>
            <person name="Hansen M."/>
            <person name="Howarth C."/>
            <person name="Imamovic A."/>
            <person name="Larimer J."/>
            <person name="McCowan C."/>
            <person name="Murphy C."/>
            <person name="Neiman D."/>
            <person name="Pearson M."/>
            <person name="Priest M."/>
            <person name="Roberts A."/>
            <person name="Saif S."/>
            <person name="Shea T."/>
            <person name="Sisk P."/>
            <person name="Sykes S."/>
            <person name="Wortman J."/>
            <person name="Nusbaum C."/>
            <person name="Birren B."/>
        </authorList>
    </citation>
    <scope>NUCLEOTIDE SEQUENCE [LARGE SCALE GENOMIC DNA]</scope>
    <source>
        <strain evidence="9">PRA339</strain>
    </source>
</reference>
<name>A0A059F1D9_9MICR</name>
<reference evidence="8 9" key="2">
    <citation type="submission" date="2014-03" db="EMBL/GenBank/DDBJ databases">
        <title>The Genome Sequence of Anncaliia algerae insect isolate PRA339.</title>
        <authorList>
            <consortium name="The Broad Institute Genome Sequencing Platform"/>
            <consortium name="The Broad Institute Genome Sequencing Center for Infectious Disease"/>
            <person name="Cuomo C."/>
            <person name="Becnel J."/>
            <person name="Sanscrainte N."/>
            <person name="Walker B."/>
            <person name="Young S.K."/>
            <person name="Zeng Q."/>
            <person name="Gargeya S."/>
            <person name="Fitzgerald M."/>
            <person name="Haas B."/>
            <person name="Abouelleil A."/>
            <person name="Alvarado L."/>
            <person name="Arachchi H.M."/>
            <person name="Berlin A.M."/>
            <person name="Chapman S.B."/>
            <person name="Dewar J."/>
            <person name="Goldberg J."/>
            <person name="Griggs A."/>
            <person name="Gujja S."/>
            <person name="Hansen M."/>
            <person name="Howarth C."/>
            <person name="Imamovic A."/>
            <person name="Larimer J."/>
            <person name="McCowan C."/>
            <person name="Murphy C."/>
            <person name="Neiman D."/>
            <person name="Pearson M."/>
            <person name="Priest M."/>
            <person name="Roberts A."/>
            <person name="Saif S."/>
            <person name="Shea T."/>
            <person name="Sisk P."/>
            <person name="Sykes S."/>
            <person name="Wortman J."/>
            <person name="Nusbaum C."/>
            <person name="Birren B."/>
        </authorList>
    </citation>
    <scope>NUCLEOTIDE SEQUENCE [LARGE SCALE GENOMIC DNA]</scope>
    <source>
        <strain evidence="8 9">PRA339</strain>
    </source>
</reference>
<keyword evidence="4" id="KW-0804">Transcription</keyword>
<evidence type="ECO:0000256" key="6">
    <source>
        <dbReference type="ARBA" id="ARBA00023242"/>
    </source>
</evidence>
<evidence type="ECO:0000313" key="9">
    <source>
        <dbReference type="Proteomes" id="UP000030655"/>
    </source>
</evidence>
<keyword evidence="5" id="KW-0143">Chaperone</keyword>
<dbReference type="InterPro" id="IPR006818">
    <property type="entry name" value="ASF1-like"/>
</dbReference>
<evidence type="ECO:0000256" key="7">
    <source>
        <dbReference type="ARBA" id="ARBA00032776"/>
    </source>
</evidence>
<dbReference type="AlphaFoldDB" id="A0A059F1D9"/>
<evidence type="ECO:0000256" key="2">
    <source>
        <dbReference type="ARBA" id="ARBA00006051"/>
    </source>
</evidence>
<evidence type="ECO:0000256" key="1">
    <source>
        <dbReference type="ARBA" id="ARBA00004123"/>
    </source>
</evidence>
<dbReference type="GO" id="GO:0042393">
    <property type="term" value="F:histone binding"/>
    <property type="evidence" value="ECO:0007669"/>
    <property type="project" value="TreeGrafter"/>
</dbReference>
<dbReference type="VEuPathDB" id="MicrosporidiaDB:H312_01585"/>
<evidence type="ECO:0000256" key="3">
    <source>
        <dbReference type="ARBA" id="ARBA00023015"/>
    </source>
</evidence>
<protein>
    <recommendedName>
        <fullName evidence="7">Anti-silencing function protein 1</fullName>
    </recommendedName>
</protein>
<dbReference type="STRING" id="1288291.A0A059F1D9"/>
<dbReference type="InterPro" id="IPR036747">
    <property type="entry name" value="ASF1-like_sf"/>
</dbReference>
<evidence type="ECO:0000313" key="8">
    <source>
        <dbReference type="EMBL" id="KCZ80980.1"/>
    </source>
</evidence>
<keyword evidence="6" id="KW-0539">Nucleus</keyword>
<evidence type="ECO:0000256" key="5">
    <source>
        <dbReference type="ARBA" id="ARBA00023186"/>
    </source>
</evidence>
<dbReference type="GO" id="GO:0000785">
    <property type="term" value="C:chromatin"/>
    <property type="evidence" value="ECO:0007669"/>
    <property type="project" value="TreeGrafter"/>
</dbReference>
<dbReference type="GO" id="GO:0006335">
    <property type="term" value="P:DNA replication-dependent chromatin assembly"/>
    <property type="evidence" value="ECO:0007669"/>
    <property type="project" value="TreeGrafter"/>
</dbReference>
<dbReference type="HOGENOM" id="CLU_851397_0_0_1"/>
<dbReference type="EMBL" id="KK365154">
    <property type="protein sequence ID" value="KCZ80980.1"/>
    <property type="molecule type" value="Genomic_DNA"/>
</dbReference>
<dbReference type="Pfam" id="PF04729">
    <property type="entry name" value="ASF1_hist_chap"/>
    <property type="match status" value="1"/>
</dbReference>
<sequence length="408" mass="46857">MSVNYKLIKSSNPKQLLKDQMSFSVVLESEELKGDLDFEISYSVDPHTEKFDQTISKLSVGPIPKGNIGFNIETNPVKIELLKPEYIFGITSVIIVGKYKSNPFMRVGYILEVTYPNIDNKYLIKEDEIGEELDSEENTLEKSYECECEEDNCLCEDEEDYEEENCECEGECDCAEEYICECGNEECNCNECNCEGECDCMNEYVCECGNEDCNCNECNCEGECNCEENHECEDENCDCEDEKLCEEEDCNNISKEPLNENEDYENKEEIPKFNEEKMIEGSKKEADASKDNCENKEIIESDIKKQTEKINTEKDNECSQENLIKKIKLSSPHLPDPLTNISVESMINESSYSEIQKKLDEPLIPVFDLGEILEENKIVVNGITLDKTKIEIEFKEPPMVTMFDISWE</sequence>
<dbReference type="PANTHER" id="PTHR12040:SF0">
    <property type="entry name" value="HISTONE CHAPERONE ASF1"/>
    <property type="match status" value="1"/>
</dbReference>
<comment type="similarity">
    <text evidence="2">Belongs to the ASF1 family.</text>
</comment>